<keyword evidence="2" id="KW-1185">Reference proteome</keyword>
<dbReference type="PATRIC" id="fig|1346330.5.peg.1053"/>
<organism evidence="1 2">
    <name type="scientific">Sphingobacterium paucimobilis HER1398</name>
    <dbReference type="NCBI Taxonomy" id="1346330"/>
    <lineage>
        <taxon>Bacteria</taxon>
        <taxon>Pseudomonadati</taxon>
        <taxon>Bacteroidota</taxon>
        <taxon>Sphingobacteriia</taxon>
        <taxon>Sphingobacteriales</taxon>
        <taxon>Sphingobacteriaceae</taxon>
        <taxon>Sphingobacterium</taxon>
    </lineage>
</organism>
<sequence>MDVTYLKLLSYITIGALSQYSCLNQGSHNEVSLKTESHMVQSNLSPYLTGDFSDPNDPKNKYSKEEQAKAYKTVYLGMTKKMFEKVMPQNIEVINGNKYEIKTKFTYDGKLIWIQFRSKFVQDDKEIDLKKDLIDIITTRYGECTRRYKPFMVPADDFISKREVLSNVETYFWDIGDKKVKIAGIPKWDQDVSGTDQYLVYPTLTIYSDSLKEVHIKEVEGFVDAVIKEINDKKKDESNNF</sequence>
<protein>
    <submittedName>
        <fullName evidence="1">Uncharacterized protein</fullName>
    </submittedName>
</protein>
<proteinExistence type="predicted"/>
<reference evidence="1 2" key="1">
    <citation type="journal article" date="2013" name="Genome Announc.">
        <title>The Draft Genome Sequence of Sphingomonas paucimobilis Strain HER1398 (Proteobacteria), Host to the Giant PAU Phage, Indicates That It Is a Member of the Genus Sphingobacterium (Bacteroidetes).</title>
        <authorList>
            <person name="White R.A.III."/>
            <person name="Suttle C.A."/>
        </authorList>
    </citation>
    <scope>NUCLEOTIDE SEQUENCE [LARGE SCALE GENOMIC DNA]</scope>
    <source>
        <strain evidence="1 2">HER1398</strain>
    </source>
</reference>
<accession>U2HYK8</accession>
<comment type="caution">
    <text evidence="1">The sequence shown here is derived from an EMBL/GenBank/DDBJ whole genome shotgun (WGS) entry which is preliminary data.</text>
</comment>
<gene>
    <name evidence="1" type="ORF">M472_16490</name>
</gene>
<evidence type="ECO:0000313" key="1">
    <source>
        <dbReference type="EMBL" id="ERJ60355.1"/>
    </source>
</evidence>
<dbReference type="AlphaFoldDB" id="U2HYK8"/>
<name>U2HYK8_9SPHI</name>
<dbReference type="Proteomes" id="UP000016584">
    <property type="component" value="Unassembled WGS sequence"/>
</dbReference>
<dbReference type="EMBL" id="ATDL01000006">
    <property type="protein sequence ID" value="ERJ60355.1"/>
    <property type="molecule type" value="Genomic_DNA"/>
</dbReference>
<evidence type="ECO:0000313" key="2">
    <source>
        <dbReference type="Proteomes" id="UP000016584"/>
    </source>
</evidence>